<keyword evidence="3" id="KW-1185">Reference proteome</keyword>
<gene>
    <name evidence="2" type="ORF">FSP39_001774</name>
</gene>
<proteinExistence type="predicted"/>
<dbReference type="EMBL" id="VSWD01000005">
    <property type="protein sequence ID" value="KAK3101209.1"/>
    <property type="molecule type" value="Genomic_DNA"/>
</dbReference>
<dbReference type="InterPro" id="IPR008906">
    <property type="entry name" value="HATC_C_dom"/>
</dbReference>
<dbReference type="InterPro" id="IPR012337">
    <property type="entry name" value="RNaseH-like_sf"/>
</dbReference>
<dbReference type="PANTHER" id="PTHR46880:SF5">
    <property type="entry name" value="DUF4371 DOMAIN-CONTAINING PROTEIN"/>
    <property type="match status" value="1"/>
</dbReference>
<dbReference type="SUPFAM" id="SSF53098">
    <property type="entry name" value="Ribonuclease H-like"/>
    <property type="match status" value="1"/>
</dbReference>
<evidence type="ECO:0000313" key="3">
    <source>
        <dbReference type="Proteomes" id="UP001186944"/>
    </source>
</evidence>
<dbReference type="Proteomes" id="UP001186944">
    <property type="component" value="Unassembled WGS sequence"/>
</dbReference>
<reference evidence="2" key="1">
    <citation type="submission" date="2019-08" db="EMBL/GenBank/DDBJ databases">
        <title>The improved chromosome-level genome for the pearl oyster Pinctada fucata martensii using PacBio sequencing and Hi-C.</title>
        <authorList>
            <person name="Zheng Z."/>
        </authorList>
    </citation>
    <scope>NUCLEOTIDE SEQUENCE</scope>
    <source>
        <strain evidence="2">ZZ-2019</strain>
        <tissue evidence="2">Adductor muscle</tissue>
    </source>
</reference>
<name>A0AA88Y9W2_PINIB</name>
<dbReference type="GO" id="GO:0046983">
    <property type="term" value="F:protein dimerization activity"/>
    <property type="evidence" value="ECO:0007669"/>
    <property type="project" value="InterPro"/>
</dbReference>
<dbReference type="AlphaFoldDB" id="A0AA88Y9W2"/>
<sequence>MATSGKRARTEIDCLDSIRIPDTLRLKIADSLECLCSANPFKNVLLIPLKIKNSNAADSESGFFFSNAYCEVTDECTGFLIADVFRRGLDIILDYIHDHKFPEKRQEKIVFMRLLDFLNAGLGTDGATVMTGRKEGLTGHFLRENSHLVNTHCSAHKIALCSEQAAENIPAMKYYQQIVESLFYYFKKSPKRNEEVSAVQTLLDEPSLRYREVHQVRWLSFYQALDAIYRTLDSMISYFSSKQKIQKLKKTVKVQGYPINSTSQIWGLINQYHKDDFPNLIKLAHLALTHPVHISDCERAFSAQNHITTPLRNRISGPHCDQLMRVMIEGPNSSDFSFKSAFKEWKKKKSRAILTFK</sequence>
<organism evidence="2 3">
    <name type="scientific">Pinctada imbricata</name>
    <name type="common">Atlantic pearl-oyster</name>
    <name type="synonym">Pinctada martensii</name>
    <dbReference type="NCBI Taxonomy" id="66713"/>
    <lineage>
        <taxon>Eukaryota</taxon>
        <taxon>Metazoa</taxon>
        <taxon>Spiralia</taxon>
        <taxon>Lophotrochozoa</taxon>
        <taxon>Mollusca</taxon>
        <taxon>Bivalvia</taxon>
        <taxon>Autobranchia</taxon>
        <taxon>Pteriomorphia</taxon>
        <taxon>Pterioida</taxon>
        <taxon>Pterioidea</taxon>
        <taxon>Pteriidae</taxon>
        <taxon>Pinctada</taxon>
    </lineage>
</organism>
<evidence type="ECO:0000313" key="2">
    <source>
        <dbReference type="EMBL" id="KAK3101209.1"/>
    </source>
</evidence>
<protein>
    <recommendedName>
        <fullName evidence="1">HAT C-terminal dimerisation domain-containing protein</fullName>
    </recommendedName>
</protein>
<accession>A0AA88Y9W2</accession>
<feature type="domain" description="HAT C-terminal dimerisation" evidence="1">
    <location>
        <begin position="273"/>
        <end position="324"/>
    </location>
</feature>
<dbReference type="Pfam" id="PF05699">
    <property type="entry name" value="Dimer_Tnp_hAT"/>
    <property type="match status" value="1"/>
</dbReference>
<comment type="caution">
    <text evidence="2">The sequence shown here is derived from an EMBL/GenBank/DDBJ whole genome shotgun (WGS) entry which is preliminary data.</text>
</comment>
<evidence type="ECO:0000259" key="1">
    <source>
        <dbReference type="Pfam" id="PF05699"/>
    </source>
</evidence>
<dbReference type="PANTHER" id="PTHR46880">
    <property type="entry name" value="RAS-ASSOCIATING DOMAIN-CONTAINING PROTEIN"/>
    <property type="match status" value="1"/>
</dbReference>